<sequence>MFTDRDEIEESLCDAGIDKKDARILAQQARSAIQIYKAQVCQQHNAVKGMYA</sequence>
<accession>A0AAV5N3A3</accession>
<dbReference type="AlphaFoldDB" id="A0AAV5N3A3"/>
<protein>
    <submittedName>
        <fullName evidence="1">Uncharacterized protein</fullName>
    </submittedName>
</protein>
<proteinExistence type="predicted"/>
<organism evidence="1 2">
    <name type="scientific">Leminorella grimontii</name>
    <dbReference type="NCBI Taxonomy" id="82981"/>
    <lineage>
        <taxon>Bacteria</taxon>
        <taxon>Pseudomonadati</taxon>
        <taxon>Pseudomonadota</taxon>
        <taxon>Gammaproteobacteria</taxon>
        <taxon>Enterobacterales</taxon>
        <taxon>Budviciaceae</taxon>
        <taxon>Leminorella</taxon>
    </lineage>
</organism>
<comment type="caution">
    <text evidence="1">The sequence shown here is derived from an EMBL/GenBank/DDBJ whole genome shotgun (WGS) entry which is preliminary data.</text>
</comment>
<dbReference type="RefSeq" id="WP_154656330.1">
    <property type="nucleotide sequence ID" value="NZ_BRLH01000006.1"/>
</dbReference>
<dbReference type="Proteomes" id="UP001058124">
    <property type="component" value="Unassembled WGS sequence"/>
</dbReference>
<evidence type="ECO:0000313" key="2">
    <source>
        <dbReference type="Proteomes" id="UP001058124"/>
    </source>
</evidence>
<name>A0AAV5N3A3_9GAMM</name>
<evidence type="ECO:0000313" key="1">
    <source>
        <dbReference type="EMBL" id="GKX56563.1"/>
    </source>
</evidence>
<gene>
    <name evidence="1" type="ORF">SOASR030_26750</name>
</gene>
<reference evidence="1" key="1">
    <citation type="submission" date="2022-06" db="EMBL/GenBank/DDBJ databases">
        <title>Draft genome sequences of Leminorella grimontii str. JCM5902.</title>
        <authorList>
            <person name="Wakabayashi Y."/>
            <person name="Kojima K."/>
        </authorList>
    </citation>
    <scope>NUCLEOTIDE SEQUENCE</scope>
    <source>
        <strain evidence="1">JCM 5902</strain>
    </source>
</reference>
<keyword evidence="2" id="KW-1185">Reference proteome</keyword>
<dbReference type="EMBL" id="BRLH01000006">
    <property type="protein sequence ID" value="GKX56563.1"/>
    <property type="molecule type" value="Genomic_DNA"/>
</dbReference>